<comment type="caution">
    <text evidence="2">The sequence shown here is derived from an EMBL/GenBank/DDBJ whole genome shotgun (WGS) entry which is preliminary data.</text>
</comment>
<feature type="domain" description="Hint" evidence="1">
    <location>
        <begin position="392"/>
        <end position="486"/>
    </location>
</feature>
<dbReference type="Proteomes" id="UP000016491">
    <property type="component" value="Unassembled WGS sequence"/>
</dbReference>
<organism evidence="2 3">
    <name type="scientific">[Clostridium] symbiosum ATCC 14940</name>
    <dbReference type="NCBI Taxonomy" id="411472"/>
    <lineage>
        <taxon>Bacteria</taxon>
        <taxon>Bacillati</taxon>
        <taxon>Bacillota</taxon>
        <taxon>Clostridia</taxon>
        <taxon>Lachnospirales</taxon>
        <taxon>Lachnospiraceae</taxon>
        <taxon>Otoolea</taxon>
    </lineage>
</organism>
<sequence>MKDKGGSFMERNLMQLREKFVCELKENGRSLAYDLSREDHRDVFFSQYGGEEVFKRECPLLYDALWRKSGAGRQERLDGYLVGPRDCMEVSDIAYDPNTVVSTNITGRYTREMLGVDLMGKFMDITNGQILESMAVFDENITDIENTMKVNAGRLIQSDDRELQTQAEFFCAEVNAQGELCAQSTKVYSNILKIEGTKYIVKAVTVESPKPKDESHEYTELLYDRDADGGETADYPKYTGVRLELGKDVYVKIHIPAKITIELNDEFEFIVDEADKIKGIYFKDFEMKIWSLDNGTVVFNKDDLAKNIIVTYNEKEKNKITYEFPSDWEHLMKMKIVSAVMLADFSCILPIKCKHGSMKYEEGQVTIVVSSDLDTESEDPANEKVKKIHIKFGCLGKDTRILMADGSERAIEDIRIGDLAQNMDGMPIRVTNIISGMEAEMVYVKTMGNKEILMTEGHPVRVRRDGSICTVRAVDLNGADLFLTKDGEEELRYIYMKPYNDRVYNLEFDGEEFLYANGFSVGDFDMQNHMPREKTTKREYSFDTKPVAEEMRKLLRLYQENME</sequence>
<dbReference type="InterPro" id="IPR006141">
    <property type="entry name" value="Intein_N"/>
</dbReference>
<protein>
    <submittedName>
        <fullName evidence="2">Intein splicing region</fullName>
    </submittedName>
</protein>
<gene>
    <name evidence="2" type="ORF">CLOSYM_04409</name>
</gene>
<evidence type="ECO:0000259" key="1">
    <source>
        <dbReference type="SMART" id="SM00306"/>
    </source>
</evidence>
<dbReference type="EMBL" id="AWSU01000351">
    <property type="protein sequence ID" value="ERI74028.1"/>
    <property type="molecule type" value="Genomic_DNA"/>
</dbReference>
<dbReference type="SUPFAM" id="SSF51294">
    <property type="entry name" value="Hedgehog/intein (Hint) domain"/>
    <property type="match status" value="1"/>
</dbReference>
<dbReference type="InterPro" id="IPR036844">
    <property type="entry name" value="Hint_dom_sf"/>
</dbReference>
<dbReference type="Pfam" id="PF05203">
    <property type="entry name" value="Hom_end_hint"/>
    <property type="match status" value="1"/>
</dbReference>
<evidence type="ECO:0000313" key="2">
    <source>
        <dbReference type="EMBL" id="ERI74028.1"/>
    </source>
</evidence>
<dbReference type="Gene3D" id="2.170.16.10">
    <property type="entry name" value="Hedgehog/Intein (Hint) domain"/>
    <property type="match status" value="1"/>
</dbReference>
<evidence type="ECO:0000313" key="3">
    <source>
        <dbReference type="Proteomes" id="UP000016491"/>
    </source>
</evidence>
<dbReference type="InterPro" id="IPR007868">
    <property type="entry name" value="Hom_end_hint"/>
</dbReference>
<proteinExistence type="predicted"/>
<dbReference type="AlphaFoldDB" id="A0ABC9TRM6"/>
<reference evidence="2 3" key="1">
    <citation type="submission" date="2013-07" db="EMBL/GenBank/DDBJ databases">
        <authorList>
            <person name="Weinstock G."/>
            <person name="Sodergren E."/>
            <person name="Wylie T."/>
            <person name="Fulton L."/>
            <person name="Fulton R."/>
            <person name="Fronick C."/>
            <person name="O'Laughlin M."/>
            <person name="Godfrey J."/>
            <person name="Miner T."/>
            <person name="Herter B."/>
            <person name="Appelbaum E."/>
            <person name="Cordes M."/>
            <person name="Lek S."/>
            <person name="Wollam A."/>
            <person name="Pepin K.H."/>
            <person name="Palsikar V.B."/>
            <person name="Mitreva M."/>
            <person name="Wilson R.K."/>
        </authorList>
    </citation>
    <scope>NUCLEOTIDE SEQUENCE [LARGE SCALE GENOMIC DNA]</scope>
    <source>
        <strain evidence="2 3">ATCC 14940</strain>
    </source>
</reference>
<dbReference type="SMART" id="SM00306">
    <property type="entry name" value="HintN"/>
    <property type="match status" value="1"/>
</dbReference>
<dbReference type="PROSITE" id="PS50817">
    <property type="entry name" value="INTEIN_N_TER"/>
    <property type="match status" value="1"/>
</dbReference>
<dbReference type="InterPro" id="IPR003587">
    <property type="entry name" value="Hint_dom_N"/>
</dbReference>
<name>A0ABC9TRM6_CLOSY</name>
<dbReference type="CDD" id="cd00081">
    <property type="entry name" value="Hint"/>
    <property type="match status" value="1"/>
</dbReference>
<accession>A0ABC9TRM6</accession>